<dbReference type="EMBL" id="JACORT010000007">
    <property type="protein sequence ID" value="MBC5784639.1"/>
    <property type="molecule type" value="Genomic_DNA"/>
</dbReference>
<dbReference type="Proteomes" id="UP000608513">
    <property type="component" value="Unassembled WGS sequence"/>
</dbReference>
<evidence type="ECO:0000256" key="5">
    <source>
        <dbReference type="ARBA" id="ARBA00022989"/>
    </source>
</evidence>
<dbReference type="GO" id="GO:0005886">
    <property type="term" value="C:plasma membrane"/>
    <property type="evidence" value="ECO:0007669"/>
    <property type="project" value="UniProtKB-SubCell"/>
</dbReference>
<keyword evidence="6 7" id="KW-0472">Membrane</keyword>
<organism evidence="9 10">
    <name type="scientific">Ramlibacter cellulosilyticus</name>
    <dbReference type="NCBI Taxonomy" id="2764187"/>
    <lineage>
        <taxon>Bacteria</taxon>
        <taxon>Pseudomonadati</taxon>
        <taxon>Pseudomonadota</taxon>
        <taxon>Betaproteobacteria</taxon>
        <taxon>Burkholderiales</taxon>
        <taxon>Comamonadaceae</taxon>
        <taxon>Ramlibacter</taxon>
    </lineage>
</organism>
<comment type="similarity">
    <text evidence="7">Belongs to the TRAP transporter large permease family.</text>
</comment>
<comment type="function">
    <text evidence="7">Part of the tripartite ATP-independent periplasmic (TRAP) transport system.</text>
</comment>
<evidence type="ECO:0000259" key="8">
    <source>
        <dbReference type="Pfam" id="PF06808"/>
    </source>
</evidence>
<dbReference type="PANTHER" id="PTHR33362">
    <property type="entry name" value="SIALIC ACID TRAP TRANSPORTER PERMEASE PROTEIN SIAT-RELATED"/>
    <property type="match status" value="1"/>
</dbReference>
<feature type="transmembrane region" description="Helical" evidence="7">
    <location>
        <begin position="358"/>
        <end position="384"/>
    </location>
</feature>
<dbReference type="PIRSF" id="PIRSF006066">
    <property type="entry name" value="HI0050"/>
    <property type="match status" value="1"/>
</dbReference>
<dbReference type="NCBIfam" id="TIGR00786">
    <property type="entry name" value="dctM"/>
    <property type="match status" value="1"/>
</dbReference>
<accession>A0A923MUX6</accession>
<dbReference type="GO" id="GO:0022857">
    <property type="term" value="F:transmembrane transporter activity"/>
    <property type="evidence" value="ECO:0007669"/>
    <property type="project" value="UniProtKB-UniRule"/>
</dbReference>
<evidence type="ECO:0000256" key="1">
    <source>
        <dbReference type="ARBA" id="ARBA00004429"/>
    </source>
</evidence>
<feature type="transmembrane region" description="Helical" evidence="7">
    <location>
        <begin position="280"/>
        <end position="298"/>
    </location>
</feature>
<evidence type="ECO:0000256" key="6">
    <source>
        <dbReference type="ARBA" id="ARBA00023136"/>
    </source>
</evidence>
<comment type="subunit">
    <text evidence="7">The complex comprises the extracytoplasmic solute receptor protein and the two transmembrane proteins.</text>
</comment>
<feature type="transmembrane region" description="Helical" evidence="7">
    <location>
        <begin position="55"/>
        <end position="77"/>
    </location>
</feature>
<keyword evidence="7" id="KW-0813">Transport</keyword>
<comment type="subcellular location">
    <subcellularLocation>
        <location evidence="1 7">Cell inner membrane</location>
        <topology evidence="1 7">Multi-pass membrane protein</topology>
    </subcellularLocation>
</comment>
<dbReference type="InterPro" id="IPR010656">
    <property type="entry name" value="DctM"/>
</dbReference>
<feature type="transmembrane region" description="Helical" evidence="7">
    <location>
        <begin position="6"/>
        <end position="34"/>
    </location>
</feature>
<comment type="caution">
    <text evidence="9">The sequence shown here is derived from an EMBL/GenBank/DDBJ whole genome shotgun (WGS) entry which is preliminary data.</text>
</comment>
<feature type="transmembrane region" description="Helical" evidence="7">
    <location>
        <begin position="177"/>
        <end position="196"/>
    </location>
</feature>
<feature type="transmembrane region" description="Helical" evidence="7">
    <location>
        <begin position="217"/>
        <end position="236"/>
    </location>
</feature>
<feature type="transmembrane region" description="Helical" evidence="7">
    <location>
        <begin position="242"/>
        <end position="259"/>
    </location>
</feature>
<dbReference type="PANTHER" id="PTHR33362:SF5">
    <property type="entry name" value="C4-DICARBOXYLATE TRAP TRANSPORTER LARGE PERMEASE PROTEIN DCTM"/>
    <property type="match status" value="1"/>
</dbReference>
<sequence length="430" mass="45962">MTEAMLGFGAMLVLIFLRVPIAFSMALVGLTGLATMRGWPGAFAMVGGVVRESGFQYLLSVVPLFILMGNFITHAGLSRELYAAAYAFLGHRRGGLAMSTVVACGGFGAVCGSSLATAATMSKVAYPEMRKLGYSDGLASGSIAAGGTLGILIPPSIVMVVYAILTEQSIGKMFAAGILPGLVAILFYLGAVRWTVWRNADAGPPGRRMPWPERLRALREVWGVLVLFAVVMGGIYGGVFSSTEAAGIGACGAFVFALLRGRLTWKVLSDVLLESSRTTGMLFLVLIGALTFANFINFTTLPADLQEYVRHFGIRPLFVILLICAIYIVLGCLMESMSMILLTVPLFYPLVQFLGYDLIWFGILVVVVTEISFITPPVGMNVMVLKSLLPDVSMGTLFRGVGPFVVADLLRLAVLIAFPSIALLLPRFVA</sequence>
<dbReference type="InterPro" id="IPR004681">
    <property type="entry name" value="TRAP_DctM"/>
</dbReference>
<dbReference type="AlphaFoldDB" id="A0A923MUX6"/>
<keyword evidence="2" id="KW-1003">Cell membrane</keyword>
<keyword evidence="3 7" id="KW-0997">Cell inner membrane</keyword>
<proteinExistence type="inferred from homology"/>
<protein>
    <recommendedName>
        <fullName evidence="7">TRAP transporter large permease protein</fullName>
    </recommendedName>
</protein>
<dbReference type="Pfam" id="PF06808">
    <property type="entry name" value="DctM"/>
    <property type="match status" value="1"/>
</dbReference>
<evidence type="ECO:0000256" key="2">
    <source>
        <dbReference type="ARBA" id="ARBA00022475"/>
    </source>
</evidence>
<keyword evidence="4 7" id="KW-0812">Transmembrane</keyword>
<reference evidence="9" key="1">
    <citation type="submission" date="2020-08" db="EMBL/GenBank/DDBJ databases">
        <title>Ramlibacter sp. USB13 16S ribosomal RNA gene genome sequencing and assembly.</title>
        <authorList>
            <person name="Kang M."/>
        </authorList>
    </citation>
    <scope>NUCLEOTIDE SEQUENCE</scope>
    <source>
        <strain evidence="9">USB13</strain>
    </source>
</reference>
<feature type="transmembrane region" description="Helical" evidence="7">
    <location>
        <begin position="318"/>
        <end position="351"/>
    </location>
</feature>
<feature type="domain" description="TRAP C4-dicarboxylate transport system permease DctM subunit" evidence="8">
    <location>
        <begin position="8"/>
        <end position="421"/>
    </location>
</feature>
<evidence type="ECO:0000256" key="3">
    <source>
        <dbReference type="ARBA" id="ARBA00022519"/>
    </source>
</evidence>
<evidence type="ECO:0000256" key="4">
    <source>
        <dbReference type="ARBA" id="ARBA00022692"/>
    </source>
</evidence>
<keyword evidence="10" id="KW-1185">Reference proteome</keyword>
<feature type="transmembrane region" description="Helical" evidence="7">
    <location>
        <begin position="142"/>
        <end position="165"/>
    </location>
</feature>
<keyword evidence="5 7" id="KW-1133">Transmembrane helix</keyword>
<evidence type="ECO:0000313" key="10">
    <source>
        <dbReference type="Proteomes" id="UP000608513"/>
    </source>
</evidence>
<feature type="transmembrane region" description="Helical" evidence="7">
    <location>
        <begin position="97"/>
        <end position="121"/>
    </location>
</feature>
<dbReference type="RefSeq" id="WP_187077384.1">
    <property type="nucleotide sequence ID" value="NZ_JACORT010000007.1"/>
</dbReference>
<feature type="transmembrane region" description="Helical" evidence="7">
    <location>
        <begin position="404"/>
        <end position="425"/>
    </location>
</feature>
<name>A0A923MUX6_9BURK</name>
<evidence type="ECO:0000313" key="9">
    <source>
        <dbReference type="EMBL" id="MBC5784639.1"/>
    </source>
</evidence>
<gene>
    <name evidence="9" type="ORF">H8N03_16950</name>
</gene>
<evidence type="ECO:0000256" key="7">
    <source>
        <dbReference type="RuleBase" id="RU369079"/>
    </source>
</evidence>